<gene>
    <name evidence="1" type="ORF">HV832_06185</name>
</gene>
<dbReference type="Proteomes" id="UP000588051">
    <property type="component" value="Unassembled WGS sequence"/>
</dbReference>
<evidence type="ECO:0000313" key="2">
    <source>
        <dbReference type="Proteomes" id="UP000588051"/>
    </source>
</evidence>
<keyword evidence="2" id="KW-1185">Reference proteome</keyword>
<dbReference type="AlphaFoldDB" id="A0A850QMW3"/>
<organism evidence="1 2">
    <name type="scientific">Undibacterium oligocarboniphilum</name>
    <dbReference type="NCBI Taxonomy" id="666702"/>
    <lineage>
        <taxon>Bacteria</taxon>
        <taxon>Pseudomonadati</taxon>
        <taxon>Pseudomonadota</taxon>
        <taxon>Betaproteobacteria</taxon>
        <taxon>Burkholderiales</taxon>
        <taxon>Oxalobacteraceae</taxon>
        <taxon>Undibacterium</taxon>
    </lineage>
</organism>
<reference evidence="1 2" key="1">
    <citation type="submission" date="2020-06" db="EMBL/GenBank/DDBJ databases">
        <authorList>
            <person name="Qiu C."/>
            <person name="Liu Z."/>
        </authorList>
    </citation>
    <scope>NUCLEOTIDE SEQUENCE [LARGE SCALE GENOMIC DNA]</scope>
    <source>
        <strain evidence="1 2">EM 1</strain>
    </source>
</reference>
<dbReference type="RefSeq" id="WP_176802686.1">
    <property type="nucleotide sequence ID" value="NZ_JABXYJ010000003.1"/>
</dbReference>
<comment type="caution">
    <text evidence="1">The sequence shown here is derived from an EMBL/GenBank/DDBJ whole genome shotgun (WGS) entry which is preliminary data.</text>
</comment>
<evidence type="ECO:0000313" key="1">
    <source>
        <dbReference type="EMBL" id="NVO77416.1"/>
    </source>
</evidence>
<sequence length="112" mass="12279">MGAGEICCAYRIATAGAAQVNGIYAKETEVGFMIGLIESDEQVNEIITGIKRGIQEDATIQLLRMLTNKNGKTIISPSPIFPACEFDSRHARDHVPNTNDVLIGYIFLSHRK</sequence>
<proteinExistence type="predicted"/>
<protein>
    <submittedName>
        <fullName evidence="1">Uncharacterized protein</fullName>
    </submittedName>
</protein>
<name>A0A850QMW3_9BURK</name>
<dbReference type="EMBL" id="JABXYJ010000003">
    <property type="protein sequence ID" value="NVO77416.1"/>
    <property type="molecule type" value="Genomic_DNA"/>
</dbReference>
<accession>A0A850QMW3</accession>